<protein>
    <submittedName>
        <fullName evidence="2">Uncharacterized protein</fullName>
    </submittedName>
</protein>
<sequence length="122" mass="13286">MKFVKSTVGFAIAGMFVMSVWGDWVGKYGNLGGWFAAVAIIGPMWFLNHYIGLIQNDGDHAFVDMAWGIAWTGLMRDVFGTGENTFDFQRLISSLPTIACLTIGALLAAIAINAFNKKSTTK</sequence>
<gene>
    <name evidence="2" type="ORF">KCG48_08255</name>
</gene>
<dbReference type="Proteomes" id="UP000675379">
    <property type="component" value="Unassembled WGS sequence"/>
</dbReference>
<keyword evidence="1" id="KW-0812">Transmembrane</keyword>
<keyword evidence="1" id="KW-1133">Transmembrane helix</keyword>
<keyword evidence="3" id="KW-1185">Reference proteome</keyword>
<feature type="transmembrane region" description="Helical" evidence="1">
    <location>
        <begin position="91"/>
        <end position="115"/>
    </location>
</feature>
<reference evidence="2" key="1">
    <citation type="submission" date="2021-04" db="EMBL/GenBank/DDBJ databases">
        <title>Proteiniclasticum sedimins sp. nov., an obligate anaerobic bacterium isolated from anaerobic sludge.</title>
        <authorList>
            <person name="Liu J."/>
        </authorList>
    </citation>
    <scope>NUCLEOTIDE SEQUENCE</scope>
    <source>
        <strain evidence="2">BAD-10</strain>
    </source>
</reference>
<comment type="caution">
    <text evidence="2">The sequence shown here is derived from an EMBL/GenBank/DDBJ whole genome shotgun (WGS) entry which is preliminary data.</text>
</comment>
<organism evidence="2 3">
    <name type="scientific">Proteiniclasticum sediminis</name>
    <dbReference type="NCBI Taxonomy" id="2804028"/>
    <lineage>
        <taxon>Bacteria</taxon>
        <taxon>Bacillati</taxon>
        <taxon>Bacillota</taxon>
        <taxon>Clostridia</taxon>
        <taxon>Eubacteriales</taxon>
        <taxon>Clostridiaceae</taxon>
        <taxon>Proteiniclasticum</taxon>
    </lineage>
</organism>
<dbReference type="AlphaFoldDB" id="A0A941CP75"/>
<feature type="transmembrane region" description="Helical" evidence="1">
    <location>
        <begin position="61"/>
        <end position="79"/>
    </location>
</feature>
<evidence type="ECO:0000313" key="3">
    <source>
        <dbReference type="Proteomes" id="UP000675379"/>
    </source>
</evidence>
<name>A0A941CP75_9CLOT</name>
<feature type="transmembrane region" description="Helical" evidence="1">
    <location>
        <begin position="32"/>
        <end position="54"/>
    </location>
</feature>
<dbReference type="EMBL" id="JAGSCS010000009">
    <property type="protein sequence ID" value="MBR0576335.1"/>
    <property type="molecule type" value="Genomic_DNA"/>
</dbReference>
<dbReference type="RefSeq" id="WP_211801229.1">
    <property type="nucleotide sequence ID" value="NZ_JAGSCS010000009.1"/>
</dbReference>
<dbReference type="InterPro" id="IPR054200">
    <property type="entry name" value="DUF6905"/>
</dbReference>
<dbReference type="Pfam" id="PF21846">
    <property type="entry name" value="DUF6905"/>
    <property type="match status" value="1"/>
</dbReference>
<proteinExistence type="predicted"/>
<evidence type="ECO:0000313" key="2">
    <source>
        <dbReference type="EMBL" id="MBR0576335.1"/>
    </source>
</evidence>
<keyword evidence="1" id="KW-0472">Membrane</keyword>
<evidence type="ECO:0000256" key="1">
    <source>
        <dbReference type="SAM" id="Phobius"/>
    </source>
</evidence>
<accession>A0A941CP75</accession>